<sequence length="411" mass="46406">MKTSTSGEKNEIQWKARMELDDQDFADDLALLLHTQQQMQEKTTSVAVASAAVGLNIHKRKSKILRYNARRTNRTTLNGDLGDVKTFTYLGSIIDEHGECDADVNARIGKARAVYLQLKNIWNSKQLSTSIKVRIFNTNVETVLLCVSREAQHRILSLIASLWPELSTFVPYSNQFVQLSIHLLNSYPNWSGRAELIEQVIWILMQRLEAIKRHPNRTLYSVLMHFAHSQKGLLPGVFIPLESVERSGSLDQVVNEFTFLQPTKTTTTTTDSSSTSRSWASLAAQKRNTTQVPSISNSISCTPETVVTDLNCNLFNDFSTSINASNSPFTFELEPCLLCYAKVIDEPFYVIFRWDSEPNVSRRSIQSVVSTIYNSRFTHQFRQSPIGNLLSQNPQRTTTQQSNRANGTGIC</sequence>
<keyword evidence="2" id="KW-1185">Reference proteome</keyword>
<protein>
    <submittedName>
        <fullName evidence="1">Uncharacterized protein</fullName>
    </submittedName>
</protein>
<dbReference type="PANTHER" id="PTHR47027:SF25">
    <property type="entry name" value="REVERSE TRANSCRIPTASE DOMAIN-CONTAINING PROTEIN"/>
    <property type="match status" value="1"/>
</dbReference>
<organism evidence="1 2">
    <name type="scientific">Schistosoma mattheei</name>
    <dbReference type="NCBI Taxonomy" id="31246"/>
    <lineage>
        <taxon>Eukaryota</taxon>
        <taxon>Metazoa</taxon>
        <taxon>Spiralia</taxon>
        <taxon>Lophotrochozoa</taxon>
        <taxon>Platyhelminthes</taxon>
        <taxon>Trematoda</taxon>
        <taxon>Digenea</taxon>
        <taxon>Strigeidida</taxon>
        <taxon>Schistosomatoidea</taxon>
        <taxon>Schistosomatidae</taxon>
        <taxon>Schistosoma</taxon>
    </lineage>
</organism>
<evidence type="ECO:0000313" key="1">
    <source>
        <dbReference type="EMBL" id="VDO94393.1"/>
    </source>
</evidence>
<dbReference type="EMBL" id="UZAL01005830">
    <property type="protein sequence ID" value="VDO94393.1"/>
    <property type="molecule type" value="Genomic_DNA"/>
</dbReference>
<proteinExistence type="predicted"/>
<dbReference type="PANTHER" id="PTHR47027">
    <property type="entry name" value="REVERSE TRANSCRIPTASE DOMAIN-CONTAINING PROTEIN"/>
    <property type="match status" value="1"/>
</dbReference>
<evidence type="ECO:0000313" key="2">
    <source>
        <dbReference type="Proteomes" id="UP000269396"/>
    </source>
</evidence>
<dbReference type="InterPro" id="IPR045609">
    <property type="entry name" value="DUF6451"/>
</dbReference>
<dbReference type="Proteomes" id="UP000269396">
    <property type="component" value="Unassembled WGS sequence"/>
</dbReference>
<name>A0A183NMI6_9TREM</name>
<dbReference type="Pfam" id="PF20049">
    <property type="entry name" value="DUF6451"/>
    <property type="match status" value="1"/>
</dbReference>
<dbReference type="STRING" id="31246.A0A183NMI6"/>
<dbReference type="AlphaFoldDB" id="A0A183NMI6"/>
<reference evidence="1 2" key="1">
    <citation type="submission" date="2018-11" db="EMBL/GenBank/DDBJ databases">
        <authorList>
            <consortium name="Pathogen Informatics"/>
        </authorList>
    </citation>
    <scope>NUCLEOTIDE SEQUENCE [LARGE SCALE GENOMIC DNA]</scope>
    <source>
        <strain>Denwood</strain>
        <strain evidence="2">Zambia</strain>
    </source>
</reference>
<accession>A0A183NMI6</accession>
<gene>
    <name evidence="1" type="ORF">SMTD_LOCUS3322</name>
</gene>